<organism evidence="1">
    <name type="scientific">marine sediment metagenome</name>
    <dbReference type="NCBI Taxonomy" id="412755"/>
    <lineage>
        <taxon>unclassified sequences</taxon>
        <taxon>metagenomes</taxon>
        <taxon>ecological metagenomes</taxon>
    </lineage>
</organism>
<dbReference type="AlphaFoldDB" id="A0A0F9KGP1"/>
<comment type="caution">
    <text evidence="1">The sequence shown here is derived from an EMBL/GenBank/DDBJ whole genome shotgun (WGS) entry which is preliminary data.</text>
</comment>
<proteinExistence type="predicted"/>
<gene>
    <name evidence="1" type="ORF">LCGC14_1333180</name>
</gene>
<accession>A0A0F9KGP1</accession>
<protein>
    <submittedName>
        <fullName evidence="1">Uncharacterized protein</fullName>
    </submittedName>
</protein>
<name>A0A0F9KGP1_9ZZZZ</name>
<reference evidence="1" key="1">
    <citation type="journal article" date="2015" name="Nature">
        <title>Complex archaea that bridge the gap between prokaryotes and eukaryotes.</title>
        <authorList>
            <person name="Spang A."/>
            <person name="Saw J.H."/>
            <person name="Jorgensen S.L."/>
            <person name="Zaremba-Niedzwiedzka K."/>
            <person name="Martijn J."/>
            <person name="Lind A.E."/>
            <person name="van Eijk R."/>
            <person name="Schleper C."/>
            <person name="Guy L."/>
            <person name="Ettema T.J."/>
        </authorList>
    </citation>
    <scope>NUCLEOTIDE SEQUENCE</scope>
</reference>
<dbReference type="EMBL" id="LAZR01008076">
    <property type="protein sequence ID" value="KKM81113.1"/>
    <property type="molecule type" value="Genomic_DNA"/>
</dbReference>
<sequence>MTNCPRCGSVKVVLDHANEEVEMPGKNNYHYAESTHDIDRTACDQPVGWLLVEQDEHTTDNKERFRNDPDACKQCIDMLGDP</sequence>
<evidence type="ECO:0000313" key="1">
    <source>
        <dbReference type="EMBL" id="KKM81113.1"/>
    </source>
</evidence>